<dbReference type="InterPro" id="IPR052514">
    <property type="entry name" value="SAM-dependent_MTase"/>
</dbReference>
<dbReference type="PANTHER" id="PTHR34203:SF15">
    <property type="entry name" value="SLL1173 PROTEIN"/>
    <property type="match status" value="1"/>
</dbReference>
<dbReference type="Gene3D" id="3.40.50.150">
    <property type="entry name" value="Vaccinia Virus protein VP39"/>
    <property type="match status" value="1"/>
</dbReference>
<evidence type="ECO:0000313" key="2">
    <source>
        <dbReference type="EMBL" id="MXV16175.1"/>
    </source>
</evidence>
<protein>
    <submittedName>
        <fullName evidence="2">FkbM family methyltransferase</fullName>
    </submittedName>
</protein>
<name>A0A7K1XYV8_9SPHI</name>
<dbReference type="PANTHER" id="PTHR34203">
    <property type="entry name" value="METHYLTRANSFERASE, FKBM FAMILY PROTEIN"/>
    <property type="match status" value="1"/>
</dbReference>
<dbReference type="RefSeq" id="WP_160907191.1">
    <property type="nucleotide sequence ID" value="NZ_WVHS01000003.1"/>
</dbReference>
<evidence type="ECO:0000259" key="1">
    <source>
        <dbReference type="Pfam" id="PF05050"/>
    </source>
</evidence>
<dbReference type="SUPFAM" id="SSF53335">
    <property type="entry name" value="S-adenosyl-L-methionine-dependent methyltransferases"/>
    <property type="match status" value="1"/>
</dbReference>
<evidence type="ECO:0000313" key="3">
    <source>
        <dbReference type="Proteomes" id="UP000451233"/>
    </source>
</evidence>
<dbReference type="AlphaFoldDB" id="A0A7K1XYV8"/>
<reference evidence="2 3" key="1">
    <citation type="submission" date="2019-11" db="EMBL/GenBank/DDBJ databases">
        <title>Pedobacter sp. HMF7056 Genome sequencing and assembly.</title>
        <authorList>
            <person name="Kang H."/>
            <person name="Kim H."/>
            <person name="Joh K."/>
        </authorList>
    </citation>
    <scope>NUCLEOTIDE SEQUENCE [LARGE SCALE GENOMIC DNA]</scope>
    <source>
        <strain evidence="2 3">HMF7056</strain>
    </source>
</reference>
<keyword evidence="3" id="KW-1185">Reference proteome</keyword>
<proteinExistence type="predicted"/>
<dbReference type="NCBIfam" id="TIGR01444">
    <property type="entry name" value="fkbM_fam"/>
    <property type="match status" value="1"/>
</dbReference>
<comment type="caution">
    <text evidence="2">The sequence shown here is derived from an EMBL/GenBank/DDBJ whole genome shotgun (WGS) entry which is preliminary data.</text>
</comment>
<keyword evidence="2" id="KW-0808">Transferase</keyword>
<dbReference type="Proteomes" id="UP000451233">
    <property type="component" value="Unassembled WGS sequence"/>
</dbReference>
<gene>
    <name evidence="2" type="ORF">GS398_12740</name>
</gene>
<organism evidence="2 3">
    <name type="scientific">Hufsiella ginkgonis</name>
    <dbReference type="NCBI Taxonomy" id="2695274"/>
    <lineage>
        <taxon>Bacteria</taxon>
        <taxon>Pseudomonadati</taxon>
        <taxon>Bacteroidota</taxon>
        <taxon>Sphingobacteriia</taxon>
        <taxon>Sphingobacteriales</taxon>
        <taxon>Sphingobacteriaceae</taxon>
        <taxon>Hufsiella</taxon>
    </lineage>
</organism>
<dbReference type="Pfam" id="PF05050">
    <property type="entry name" value="Methyltransf_21"/>
    <property type="match status" value="1"/>
</dbReference>
<dbReference type="InterPro" id="IPR029063">
    <property type="entry name" value="SAM-dependent_MTases_sf"/>
</dbReference>
<dbReference type="GO" id="GO:0032259">
    <property type="term" value="P:methylation"/>
    <property type="evidence" value="ECO:0007669"/>
    <property type="project" value="UniProtKB-KW"/>
</dbReference>
<dbReference type="InterPro" id="IPR006342">
    <property type="entry name" value="FkbM_mtfrase"/>
</dbReference>
<feature type="domain" description="Methyltransferase FkbM" evidence="1">
    <location>
        <begin position="82"/>
        <end position="220"/>
    </location>
</feature>
<dbReference type="GO" id="GO:0008168">
    <property type="term" value="F:methyltransferase activity"/>
    <property type="evidence" value="ECO:0007669"/>
    <property type="project" value="UniProtKB-KW"/>
</dbReference>
<accession>A0A7K1XYV8</accession>
<dbReference type="EMBL" id="WVHS01000003">
    <property type="protein sequence ID" value="MXV16175.1"/>
    <property type="molecule type" value="Genomic_DNA"/>
</dbReference>
<keyword evidence="2" id="KW-0489">Methyltransferase</keyword>
<sequence length="256" mass="29368">MNNLIASIKYLVKYFENFGFEGIKFLLKKKFSGSGIISIKPPDVKHPVLLRRNTSDVETFDQIFLYKEYDINTSFQPKVILDCGANIGLAAVYFKNKYPDAKVISIEPEQSNFDQLKKNTAGYQDVYPVQYGIWNRSANLVIEEDNKLGEWGFTVKEVEYTNDHTIKGVSLADLMTEFGLTGIDILKIDIEGSEKELFDSNFEQWLPLTKVLIIELHDRTRWGSSKSFFKALVNYDFSITHRGENIICCMNKLSVI</sequence>